<keyword evidence="2" id="KW-1185">Reference proteome</keyword>
<sequence>MFITHINNNTARIRRSYRDHVPDMAVSAAQAWISNAVCGVRPVPMPWAGPYSGVARIEHGGLHVTLYNDEELPILAIRVALRSRNAALWPSSEMSMHKPPEPWSTTTIVLPGALPEPVDLTIIEDALMWGWKELR</sequence>
<dbReference type="RefSeq" id="WP_155442224.1">
    <property type="nucleotide sequence ID" value="NZ_WNLA01000032.1"/>
</dbReference>
<evidence type="ECO:0000313" key="2">
    <source>
        <dbReference type="Proteomes" id="UP000484015"/>
    </source>
</evidence>
<proteinExistence type="predicted"/>
<dbReference type="AlphaFoldDB" id="A0A6L6Q9K6"/>
<organism evidence="1 2">
    <name type="scientific">Pseudoduganella ginsengisoli</name>
    <dbReference type="NCBI Taxonomy" id="1462440"/>
    <lineage>
        <taxon>Bacteria</taxon>
        <taxon>Pseudomonadati</taxon>
        <taxon>Pseudomonadota</taxon>
        <taxon>Betaproteobacteria</taxon>
        <taxon>Burkholderiales</taxon>
        <taxon>Oxalobacteraceae</taxon>
        <taxon>Telluria group</taxon>
        <taxon>Pseudoduganella</taxon>
    </lineage>
</organism>
<accession>A0A6L6Q9K6</accession>
<protein>
    <submittedName>
        <fullName evidence="1">Uncharacterized protein</fullName>
    </submittedName>
</protein>
<dbReference type="Proteomes" id="UP000484015">
    <property type="component" value="Unassembled WGS sequence"/>
</dbReference>
<dbReference type="EMBL" id="WNLA01000032">
    <property type="protein sequence ID" value="MTW05881.1"/>
    <property type="molecule type" value="Genomic_DNA"/>
</dbReference>
<name>A0A6L6Q9K6_9BURK</name>
<evidence type="ECO:0000313" key="1">
    <source>
        <dbReference type="EMBL" id="MTW05881.1"/>
    </source>
</evidence>
<comment type="caution">
    <text evidence="1">The sequence shown here is derived from an EMBL/GenBank/DDBJ whole genome shotgun (WGS) entry which is preliminary data.</text>
</comment>
<gene>
    <name evidence="1" type="ORF">GM668_27765</name>
</gene>
<reference evidence="1 2" key="1">
    <citation type="submission" date="2019-11" db="EMBL/GenBank/DDBJ databases">
        <title>Type strains purchased from KCTC, JCM and DSMZ.</title>
        <authorList>
            <person name="Lu H."/>
        </authorList>
    </citation>
    <scope>NUCLEOTIDE SEQUENCE [LARGE SCALE GENOMIC DNA]</scope>
    <source>
        <strain evidence="1 2">KCTC 42409</strain>
    </source>
</reference>